<accession>A0A7X0MQ93</accession>
<organism evidence="1 2">
    <name type="scientific">Rhizobium soli</name>
    <dbReference type="NCBI Taxonomy" id="424798"/>
    <lineage>
        <taxon>Bacteria</taxon>
        <taxon>Pseudomonadati</taxon>
        <taxon>Pseudomonadota</taxon>
        <taxon>Alphaproteobacteria</taxon>
        <taxon>Hyphomicrobiales</taxon>
        <taxon>Rhizobiaceae</taxon>
        <taxon>Rhizobium/Agrobacterium group</taxon>
        <taxon>Rhizobium</taxon>
    </lineage>
</organism>
<keyword evidence="2" id="KW-1185">Reference proteome</keyword>
<evidence type="ECO:0008006" key="3">
    <source>
        <dbReference type="Google" id="ProtNLM"/>
    </source>
</evidence>
<reference evidence="1 2" key="1">
    <citation type="submission" date="2020-08" db="EMBL/GenBank/DDBJ databases">
        <title>The Agave Microbiome: Exploring the role of microbial communities in plant adaptations to desert environments.</title>
        <authorList>
            <person name="Partida-Martinez L.P."/>
        </authorList>
    </citation>
    <scope>NUCLEOTIDE SEQUENCE [LARGE SCALE GENOMIC DNA]</scope>
    <source>
        <strain evidence="1 2">AS3.12</strain>
    </source>
</reference>
<proteinExistence type="predicted"/>
<evidence type="ECO:0000313" key="2">
    <source>
        <dbReference type="Proteomes" id="UP000585437"/>
    </source>
</evidence>
<dbReference type="Proteomes" id="UP000585437">
    <property type="component" value="Unassembled WGS sequence"/>
</dbReference>
<dbReference type="RefSeq" id="WP_184653523.1">
    <property type="nucleotide sequence ID" value="NZ_JACHBU010000001.1"/>
</dbReference>
<dbReference type="EMBL" id="JACHBU010000001">
    <property type="protein sequence ID" value="MBB6507061.1"/>
    <property type="molecule type" value="Genomic_DNA"/>
</dbReference>
<gene>
    <name evidence="1" type="ORF">F4695_000380</name>
</gene>
<name>A0A7X0MQ93_9HYPH</name>
<protein>
    <recommendedName>
        <fullName evidence="3">3-deoxy-manno-octulosonate cytidylyltransferase</fullName>
    </recommendedName>
</protein>
<evidence type="ECO:0000313" key="1">
    <source>
        <dbReference type="EMBL" id="MBB6507061.1"/>
    </source>
</evidence>
<sequence length="296" mass="33189">MTELSAGMAQHRPTTSGLLSEGDWQQFFAGYSHIVLVANSDEQNFNEIHAAYPETTLFVFFNYVSKVLKAPFTRNSLLVARTSRVGSELIYDNALDKVLALLPGPGFTGVMSMRAATMEQVTEPAEFGGVAAGAIDLCSYLEDFYPLDHTASSGFALSVWLCEKVPQAKVVLCGFSGRRSRKWQMFHIHDWTFEQSVLQLLANSDKLEMAGRTAFNPYKALSRHFPDIDNSNFVFAAIQVLSERLENSNRNLGKLITITMPLRVIYNLARGLRIRSKKDRLVKQRKKQRAKNGEPS</sequence>
<dbReference type="AlphaFoldDB" id="A0A7X0MQ93"/>
<comment type="caution">
    <text evidence="1">The sequence shown here is derived from an EMBL/GenBank/DDBJ whole genome shotgun (WGS) entry which is preliminary data.</text>
</comment>